<gene>
    <name evidence="1" type="ORF">AVEN_77094_1</name>
</gene>
<dbReference type="AlphaFoldDB" id="A0A4Y2HUQ9"/>
<accession>A0A4Y2HUQ9</accession>
<reference evidence="1 2" key="1">
    <citation type="journal article" date="2019" name="Sci. Rep.">
        <title>Orb-weaving spider Araneus ventricosus genome elucidates the spidroin gene catalogue.</title>
        <authorList>
            <person name="Kono N."/>
            <person name="Nakamura H."/>
            <person name="Ohtoshi R."/>
            <person name="Moran D.A.P."/>
            <person name="Shinohara A."/>
            <person name="Yoshida Y."/>
            <person name="Fujiwara M."/>
            <person name="Mori M."/>
            <person name="Tomita M."/>
            <person name="Arakawa K."/>
        </authorList>
    </citation>
    <scope>NUCLEOTIDE SEQUENCE [LARGE SCALE GENOMIC DNA]</scope>
</reference>
<name>A0A4Y2HUQ9_ARAVE</name>
<organism evidence="1 2">
    <name type="scientific">Araneus ventricosus</name>
    <name type="common">Orbweaver spider</name>
    <name type="synonym">Epeira ventricosa</name>
    <dbReference type="NCBI Taxonomy" id="182803"/>
    <lineage>
        <taxon>Eukaryota</taxon>
        <taxon>Metazoa</taxon>
        <taxon>Ecdysozoa</taxon>
        <taxon>Arthropoda</taxon>
        <taxon>Chelicerata</taxon>
        <taxon>Arachnida</taxon>
        <taxon>Araneae</taxon>
        <taxon>Araneomorphae</taxon>
        <taxon>Entelegynae</taxon>
        <taxon>Araneoidea</taxon>
        <taxon>Araneidae</taxon>
        <taxon>Araneus</taxon>
    </lineage>
</organism>
<proteinExistence type="predicted"/>
<comment type="caution">
    <text evidence="1">The sequence shown here is derived from an EMBL/GenBank/DDBJ whole genome shotgun (WGS) entry which is preliminary data.</text>
</comment>
<protein>
    <submittedName>
        <fullName evidence="1">Uncharacterized protein</fullName>
    </submittedName>
</protein>
<dbReference type="Proteomes" id="UP000499080">
    <property type="component" value="Unassembled WGS sequence"/>
</dbReference>
<dbReference type="EMBL" id="BGPR01104291">
    <property type="protein sequence ID" value="GBM69161.1"/>
    <property type="molecule type" value="Genomic_DNA"/>
</dbReference>
<keyword evidence="2" id="KW-1185">Reference proteome</keyword>
<evidence type="ECO:0000313" key="2">
    <source>
        <dbReference type="Proteomes" id="UP000499080"/>
    </source>
</evidence>
<sequence>ASSNTWLEMDSSFDPGSILSFPDRASVVKLFYKNGESTTIALRKFRTEKGLLLHTTDSPAFEIV</sequence>
<evidence type="ECO:0000313" key="1">
    <source>
        <dbReference type="EMBL" id="GBM69161.1"/>
    </source>
</evidence>
<feature type="non-terminal residue" evidence="1">
    <location>
        <position position="1"/>
    </location>
</feature>